<feature type="region of interest" description="Disordered" evidence="5">
    <location>
        <begin position="335"/>
        <end position="373"/>
    </location>
</feature>
<keyword evidence="6" id="KW-0472">Membrane</keyword>
<comment type="similarity">
    <text evidence="3">Belongs to the SOWAH family.</text>
</comment>
<feature type="transmembrane region" description="Helical" evidence="6">
    <location>
        <begin position="176"/>
        <end position="194"/>
    </location>
</feature>
<dbReference type="EMBL" id="JAROKS010000118">
    <property type="protein sequence ID" value="KAK1784483.1"/>
    <property type="molecule type" value="Genomic_DNA"/>
</dbReference>
<keyword evidence="2 4" id="KW-0040">ANK repeat</keyword>
<dbReference type="PANTHER" id="PTHR14491:SF2">
    <property type="entry name" value="ANKYRIN REPEAT DOMAIN-CONTAINING PROTEIN SOWAHA"/>
    <property type="match status" value="1"/>
</dbReference>
<dbReference type="Proteomes" id="UP001239994">
    <property type="component" value="Unassembled WGS sequence"/>
</dbReference>
<evidence type="ECO:0000256" key="3">
    <source>
        <dbReference type="ARBA" id="ARBA00038122"/>
    </source>
</evidence>
<keyword evidence="6" id="KW-1133">Transmembrane helix</keyword>
<evidence type="ECO:0000256" key="2">
    <source>
        <dbReference type="ARBA" id="ARBA00023043"/>
    </source>
</evidence>
<evidence type="ECO:0000256" key="5">
    <source>
        <dbReference type="SAM" id="MobiDB-lite"/>
    </source>
</evidence>
<evidence type="ECO:0000313" key="9">
    <source>
        <dbReference type="Proteomes" id="UP001239994"/>
    </source>
</evidence>
<dbReference type="Pfam" id="PF12796">
    <property type="entry name" value="Ank_2"/>
    <property type="match status" value="1"/>
</dbReference>
<dbReference type="PANTHER" id="PTHR14491">
    <property type="entry name" value="SOSONDOWAH, ISOFORM G"/>
    <property type="match status" value="1"/>
</dbReference>
<organism evidence="8 9">
    <name type="scientific">Electrophorus voltai</name>
    <dbReference type="NCBI Taxonomy" id="2609070"/>
    <lineage>
        <taxon>Eukaryota</taxon>
        <taxon>Metazoa</taxon>
        <taxon>Chordata</taxon>
        <taxon>Craniata</taxon>
        <taxon>Vertebrata</taxon>
        <taxon>Euteleostomi</taxon>
        <taxon>Actinopterygii</taxon>
        <taxon>Neopterygii</taxon>
        <taxon>Teleostei</taxon>
        <taxon>Ostariophysi</taxon>
        <taxon>Gymnotiformes</taxon>
        <taxon>Gymnotoidei</taxon>
        <taxon>Gymnotidae</taxon>
        <taxon>Electrophorus</taxon>
    </lineage>
</organism>
<keyword evidence="1" id="KW-0677">Repeat</keyword>
<proteinExistence type="inferred from homology"/>
<dbReference type="InterPro" id="IPR036770">
    <property type="entry name" value="Ankyrin_rpt-contain_sf"/>
</dbReference>
<dbReference type="SUPFAM" id="SSF48403">
    <property type="entry name" value="Ankyrin repeat"/>
    <property type="match status" value="1"/>
</dbReference>
<dbReference type="Pfam" id="PF07738">
    <property type="entry name" value="Sad1_UNC"/>
    <property type="match status" value="1"/>
</dbReference>
<dbReference type="InterPro" id="IPR002110">
    <property type="entry name" value="Ankyrin_rpt"/>
</dbReference>
<comment type="caution">
    <text evidence="8">The sequence shown here is derived from an EMBL/GenBank/DDBJ whole genome shotgun (WGS) entry which is preliminary data.</text>
</comment>
<evidence type="ECO:0000256" key="4">
    <source>
        <dbReference type="PROSITE-ProRule" id="PRU00023"/>
    </source>
</evidence>
<sequence>AWYWYPFVSTQMLDTEEKTTVDPTQLNTPVQAPLDNHVLSVKLSAIRDEMMKWSEDRARNMEAMLTLQRNMQALRVKVKNINSQHQRQIFHLRSSLQAALEQLKASSPPHLVTEPANFSSGKSSSEDGDYPQSTESTRAFAVLYLLMGTAWYSLTSGISLLDVFLFSRRSAGVRKALLLLLFLLLWVLPEVYPVNCRAVRGSQSFLVIALSYPVQITHVTLEHIPRNVSPTGHINSTPKDFTVHYFYWAAKQGNSEIVRKILLLSQQGGPGVDVNIKSYDGYTPLHMAAIHSHESVLSVLVRDYGANCNIRDNSGKKPYQYLHKDASPKVREMLGDPHAADYKPPGYEQHFSDPPKGLSTWSKLFQSKHPKNT</sequence>
<dbReference type="InterPro" id="IPR012919">
    <property type="entry name" value="SUN_dom"/>
</dbReference>
<keyword evidence="6" id="KW-0812">Transmembrane</keyword>
<feature type="domain" description="SUN" evidence="7">
    <location>
        <begin position="189"/>
        <end position="245"/>
    </location>
</feature>
<name>A0AAD8YNL7_9TELE</name>
<keyword evidence="9" id="KW-1185">Reference proteome</keyword>
<feature type="region of interest" description="Disordered" evidence="5">
    <location>
        <begin position="109"/>
        <end position="132"/>
    </location>
</feature>
<dbReference type="Gene3D" id="1.25.40.20">
    <property type="entry name" value="Ankyrin repeat-containing domain"/>
    <property type="match status" value="1"/>
</dbReference>
<dbReference type="PROSITE" id="PS50297">
    <property type="entry name" value="ANK_REP_REGION"/>
    <property type="match status" value="1"/>
</dbReference>
<evidence type="ECO:0000256" key="6">
    <source>
        <dbReference type="SAM" id="Phobius"/>
    </source>
</evidence>
<reference evidence="8" key="1">
    <citation type="submission" date="2023-03" db="EMBL/GenBank/DDBJ databases">
        <title>Electrophorus voltai genome.</title>
        <authorList>
            <person name="Bian C."/>
        </authorList>
    </citation>
    <scope>NUCLEOTIDE SEQUENCE</scope>
    <source>
        <strain evidence="8">CB-2022</strain>
        <tissue evidence="8">Muscle</tissue>
    </source>
</reference>
<protein>
    <recommendedName>
        <fullName evidence="7">SUN domain-containing protein</fullName>
    </recommendedName>
</protein>
<dbReference type="SMART" id="SM00248">
    <property type="entry name" value="ANK"/>
    <property type="match status" value="2"/>
</dbReference>
<evidence type="ECO:0000259" key="7">
    <source>
        <dbReference type="Pfam" id="PF07738"/>
    </source>
</evidence>
<feature type="repeat" description="ANK" evidence="4">
    <location>
        <begin position="280"/>
        <end position="313"/>
    </location>
</feature>
<dbReference type="PROSITE" id="PS50088">
    <property type="entry name" value="ANK_REPEAT"/>
    <property type="match status" value="1"/>
</dbReference>
<evidence type="ECO:0000256" key="1">
    <source>
        <dbReference type="ARBA" id="ARBA00022737"/>
    </source>
</evidence>
<feature type="transmembrane region" description="Helical" evidence="6">
    <location>
        <begin position="141"/>
        <end position="164"/>
    </location>
</feature>
<gene>
    <name evidence="8" type="ORF">P4O66_000482</name>
</gene>
<feature type="non-terminal residue" evidence="8">
    <location>
        <position position="1"/>
    </location>
</feature>
<dbReference type="AlphaFoldDB" id="A0AAD8YNL7"/>
<evidence type="ECO:0000313" key="8">
    <source>
        <dbReference type="EMBL" id="KAK1784483.1"/>
    </source>
</evidence>
<accession>A0AAD8YNL7</accession>